<dbReference type="Gene3D" id="3.90.1600.10">
    <property type="entry name" value="Palm domain of DNA polymerase"/>
    <property type="match status" value="1"/>
</dbReference>
<dbReference type="GO" id="GO:0006260">
    <property type="term" value="P:DNA replication"/>
    <property type="evidence" value="ECO:0007669"/>
    <property type="project" value="UniProtKB-KW"/>
</dbReference>
<evidence type="ECO:0000256" key="2">
    <source>
        <dbReference type="ARBA" id="ARBA00012417"/>
    </source>
</evidence>
<evidence type="ECO:0000256" key="6">
    <source>
        <dbReference type="ARBA" id="ARBA00022932"/>
    </source>
</evidence>
<sequence>MAKNGTIARGAALPTCAEVLEEAYNYNPLPWLMEHLDRKHTKGKKRKTNKKRLYVDMPCAFDIETSHVCVDADDNPHTIMYIWQCQVGLDTTIIGRTWDEWLNFTGAISDYLQANSGPQGDWYLCIYVHNLAHEFQYLSGVLDFGPGDVFASKPRRVLKCDNRAIEYRCSMRHSNLSLDAWGKQLGAPHAKLTGALDYSKVRYPWTPLTSTELAYCINDVRCIVECLLIEMKRDGDDLYTLPLTRTGYVRRMAREAMYKWGIKRVRRLLPSWELYQMLREAFRGGDTHANRYYVGLHLENVGSVDMSSAYPAAQCECYFPMTPFRQESATVERLMQCMRHGKACLMRLQVKGLRQRFKWWGFPYIPLAKVRHCEGYINDNGRLLSADHFEITITDIDFRIIAKEYDWDALNVLDLYTSDYGKLPKPLTDCVKESYTGKTSLKGVAGQDLYYVKAKGDLNSYYGMTAQDPLQLDTLFDEDNLDELWSECTDDPEGSYNEHCPHLFLPYQWGVWTTAHTRKRLKIAQWAAGKNGVYCDTDSVKYMGNIDLSGFNKAVKQLAKDNGACATDPKGNTHYMGVYEQERSYAEFMTWGAKKYATTYKKGGPITTTIAGVSKRKGGLELALWGGFEVFKPGFTFCLAAGNQVIYNDRPNVPDFVVDGHTVHITRNLCICDNTYTLGITDEYAKILGYKIMEVI</sequence>
<dbReference type="InterPro" id="IPR023211">
    <property type="entry name" value="DNA_pol_palm_dom_sf"/>
</dbReference>
<evidence type="ECO:0000256" key="5">
    <source>
        <dbReference type="ARBA" id="ARBA00022705"/>
    </source>
</evidence>
<protein>
    <recommendedName>
        <fullName evidence="2">DNA-directed DNA polymerase</fullName>
        <ecNumber evidence="2">2.7.7.7</ecNumber>
    </recommendedName>
</protein>
<accession>A0A8S5RL71</accession>
<dbReference type="Gene3D" id="1.10.287.690">
    <property type="entry name" value="Helix hairpin bin"/>
    <property type="match status" value="1"/>
</dbReference>
<dbReference type="Gene3D" id="3.30.1770.10">
    <property type="entry name" value="TPR 1 domain of DNA polymerase"/>
    <property type="match status" value="1"/>
</dbReference>
<dbReference type="EC" id="2.7.7.7" evidence="2"/>
<keyword evidence="5" id="KW-0235">DNA replication</keyword>
<dbReference type="InterPro" id="IPR004868">
    <property type="entry name" value="DNA-dir_DNA_pol_B_mt/vir"/>
</dbReference>
<dbReference type="InterPro" id="IPR036397">
    <property type="entry name" value="RNaseH_sf"/>
</dbReference>
<proteinExistence type="inferred from homology"/>
<keyword evidence="4" id="KW-0548">Nucleotidyltransferase</keyword>
<keyword evidence="6" id="KW-0239">DNA-directed DNA polymerase</keyword>
<evidence type="ECO:0000259" key="9">
    <source>
        <dbReference type="Pfam" id="PF03175"/>
    </source>
</evidence>
<evidence type="ECO:0000256" key="1">
    <source>
        <dbReference type="ARBA" id="ARBA00005755"/>
    </source>
</evidence>
<evidence type="ECO:0000256" key="8">
    <source>
        <dbReference type="ARBA" id="ARBA00049244"/>
    </source>
</evidence>
<name>A0A8S5RL71_9VIRU</name>
<keyword evidence="7" id="KW-0238">DNA-binding</keyword>
<dbReference type="Gene3D" id="4.10.80.20">
    <property type="entry name" value="DNA polymerase, domain 5"/>
    <property type="match status" value="1"/>
</dbReference>
<keyword evidence="3" id="KW-0808">Transferase</keyword>
<comment type="similarity">
    <text evidence="1">Belongs to the DNA polymerase type-B family.</text>
</comment>
<dbReference type="GO" id="GO:0003887">
    <property type="term" value="F:DNA-directed DNA polymerase activity"/>
    <property type="evidence" value="ECO:0007669"/>
    <property type="project" value="UniProtKB-KW"/>
</dbReference>
<feature type="domain" description="DNA-directed DNA polymerase family B mitochondria/virus" evidence="9">
    <location>
        <begin position="195"/>
        <end position="480"/>
    </location>
</feature>
<dbReference type="GO" id="GO:0000166">
    <property type="term" value="F:nucleotide binding"/>
    <property type="evidence" value="ECO:0007669"/>
    <property type="project" value="InterPro"/>
</dbReference>
<dbReference type="GO" id="GO:0003677">
    <property type="term" value="F:DNA binding"/>
    <property type="evidence" value="ECO:0007669"/>
    <property type="project" value="UniProtKB-KW"/>
</dbReference>
<comment type="catalytic activity">
    <reaction evidence="8">
        <text>DNA(n) + a 2'-deoxyribonucleoside 5'-triphosphate = DNA(n+1) + diphosphate</text>
        <dbReference type="Rhea" id="RHEA:22508"/>
        <dbReference type="Rhea" id="RHEA-COMP:17339"/>
        <dbReference type="Rhea" id="RHEA-COMP:17340"/>
        <dbReference type="ChEBI" id="CHEBI:33019"/>
        <dbReference type="ChEBI" id="CHEBI:61560"/>
        <dbReference type="ChEBI" id="CHEBI:173112"/>
        <dbReference type="EC" id="2.7.7.7"/>
    </reaction>
</comment>
<dbReference type="SUPFAM" id="SSF56672">
    <property type="entry name" value="DNA/RNA polymerases"/>
    <property type="match status" value="1"/>
</dbReference>
<evidence type="ECO:0000256" key="7">
    <source>
        <dbReference type="ARBA" id="ARBA00023125"/>
    </source>
</evidence>
<evidence type="ECO:0000256" key="4">
    <source>
        <dbReference type="ARBA" id="ARBA00022695"/>
    </source>
</evidence>
<dbReference type="InterPro" id="IPR043502">
    <property type="entry name" value="DNA/RNA_pol_sf"/>
</dbReference>
<organism evidence="10">
    <name type="scientific">virus sp. ctxAI8</name>
    <dbReference type="NCBI Taxonomy" id="2825829"/>
    <lineage>
        <taxon>Viruses</taxon>
    </lineage>
</organism>
<dbReference type="Pfam" id="PF03175">
    <property type="entry name" value="DNA_pol_B_2"/>
    <property type="match status" value="1"/>
</dbReference>
<dbReference type="Gene3D" id="3.30.420.10">
    <property type="entry name" value="Ribonuclease H-like superfamily/Ribonuclease H"/>
    <property type="match status" value="1"/>
</dbReference>
<evidence type="ECO:0000256" key="3">
    <source>
        <dbReference type="ARBA" id="ARBA00022679"/>
    </source>
</evidence>
<dbReference type="EMBL" id="BK059117">
    <property type="protein sequence ID" value="DAE32134.1"/>
    <property type="molecule type" value="Genomic_DNA"/>
</dbReference>
<evidence type="ECO:0000313" key="10">
    <source>
        <dbReference type="EMBL" id="DAE32134.1"/>
    </source>
</evidence>
<reference evidence="10" key="1">
    <citation type="journal article" date="2021" name="Proc. Natl. Acad. Sci. U.S.A.">
        <title>A Catalog of Tens of Thousands of Viruses from Human Metagenomes Reveals Hidden Associations with Chronic Diseases.</title>
        <authorList>
            <person name="Tisza M.J."/>
            <person name="Buck C.B."/>
        </authorList>
    </citation>
    <scope>NUCLEOTIDE SEQUENCE</scope>
    <source>
        <strain evidence="10">CtxAI8</strain>
    </source>
</reference>